<dbReference type="Proteomes" id="UP000607653">
    <property type="component" value="Unassembled WGS sequence"/>
</dbReference>
<name>A0A822Z2X7_NELNU</name>
<dbReference type="PANTHER" id="PTHR13780">
    <property type="entry name" value="AMP-ACTIVATED PROTEIN KINASE, GAMMA REGULATORY SUBUNIT"/>
    <property type="match status" value="1"/>
</dbReference>
<evidence type="ECO:0000256" key="2">
    <source>
        <dbReference type="ARBA" id="ARBA00023122"/>
    </source>
</evidence>
<evidence type="ECO:0000313" key="4">
    <source>
        <dbReference type="EMBL" id="DAD37809.1"/>
    </source>
</evidence>
<feature type="compositionally biased region" description="Low complexity" evidence="3">
    <location>
        <begin position="203"/>
        <end position="212"/>
    </location>
</feature>
<dbReference type="InterPro" id="IPR050511">
    <property type="entry name" value="AMPK_gamma/SDS23_families"/>
</dbReference>
<evidence type="ECO:0000256" key="3">
    <source>
        <dbReference type="SAM" id="MobiDB-lite"/>
    </source>
</evidence>
<evidence type="ECO:0000256" key="1">
    <source>
        <dbReference type="ARBA" id="ARBA00022737"/>
    </source>
</evidence>
<feature type="region of interest" description="Disordered" evidence="3">
    <location>
        <begin position="203"/>
        <end position="227"/>
    </location>
</feature>
<accession>A0A822Z2X7</accession>
<protein>
    <recommendedName>
        <fullName evidence="6">CBS domain-containing protein CBSX5-like</fullName>
    </recommendedName>
</protein>
<keyword evidence="1" id="KW-0677">Repeat</keyword>
<proteinExistence type="predicted"/>
<organism evidence="4 5">
    <name type="scientific">Nelumbo nucifera</name>
    <name type="common">Sacred lotus</name>
    <dbReference type="NCBI Taxonomy" id="4432"/>
    <lineage>
        <taxon>Eukaryota</taxon>
        <taxon>Viridiplantae</taxon>
        <taxon>Streptophyta</taxon>
        <taxon>Embryophyta</taxon>
        <taxon>Tracheophyta</taxon>
        <taxon>Spermatophyta</taxon>
        <taxon>Magnoliopsida</taxon>
        <taxon>Proteales</taxon>
        <taxon>Nelumbonaceae</taxon>
        <taxon>Nelumbo</taxon>
    </lineage>
</organism>
<dbReference type="EMBL" id="DUZY01000004">
    <property type="protein sequence ID" value="DAD37809.1"/>
    <property type="molecule type" value="Genomic_DNA"/>
</dbReference>
<sequence>MAVGLLTREVFDLCLGKPALRSLSISATVSDVLLMLKGLGDNFLSVWSCNHSSNAKVDFEDCRCVLNLCMVDVICYLYKAKNLASPSSALKSPVSVFLTKPAGILTYWEWMTTSRRVLAIGYHDMAYFAMDLISSSLSQQTLVAVIDDDGKLIGEISPDTLASCDETVAAAITALSVGDLIAYIDYGGPPEALRKWEGMLEEFSPSSSSSCSSDEESSSSSPRAPLYSMRMVGRAEASLSIGASSVK</sequence>
<comment type="caution">
    <text evidence="4">The sequence shown here is derived from an EMBL/GenBank/DDBJ whole genome shotgun (WGS) entry which is preliminary data.</text>
</comment>
<dbReference type="PANTHER" id="PTHR13780:SF128">
    <property type="entry name" value="CBS DOMAIN-CONTAINING PROTEIN"/>
    <property type="match status" value="1"/>
</dbReference>
<evidence type="ECO:0000313" key="5">
    <source>
        <dbReference type="Proteomes" id="UP000607653"/>
    </source>
</evidence>
<reference evidence="4 5" key="1">
    <citation type="journal article" date="2020" name="Mol. Biol. Evol.">
        <title>Distinct Expression and Methylation Patterns for Genes with Different Fates following a Single Whole-Genome Duplication in Flowering Plants.</title>
        <authorList>
            <person name="Shi T."/>
            <person name="Rahmani R.S."/>
            <person name="Gugger P.F."/>
            <person name="Wang M."/>
            <person name="Li H."/>
            <person name="Zhang Y."/>
            <person name="Li Z."/>
            <person name="Wang Q."/>
            <person name="Van de Peer Y."/>
            <person name="Marchal K."/>
            <person name="Chen J."/>
        </authorList>
    </citation>
    <scope>NUCLEOTIDE SEQUENCE [LARGE SCALE GENOMIC DNA]</scope>
    <source>
        <tissue evidence="4">Leaf</tissue>
    </source>
</reference>
<keyword evidence="2" id="KW-0129">CBS domain</keyword>
<evidence type="ECO:0008006" key="6">
    <source>
        <dbReference type="Google" id="ProtNLM"/>
    </source>
</evidence>
<keyword evidence="5" id="KW-1185">Reference proteome</keyword>
<dbReference type="AlphaFoldDB" id="A0A822Z2X7"/>
<gene>
    <name evidence="4" type="ORF">HUJ06_008450</name>
</gene>